<evidence type="ECO:0000313" key="1">
    <source>
        <dbReference type="EMBL" id="EFN56778.1"/>
    </source>
</evidence>
<dbReference type="SUPFAM" id="SSF50969">
    <property type="entry name" value="YVTN repeat-like/Quinoprotein amine dehydrogenase"/>
    <property type="match status" value="1"/>
</dbReference>
<dbReference type="PANTHER" id="PTHR31270:SF1">
    <property type="entry name" value="GLUTAMINYL-PEPTIDE CYCLOTRANSFERASE"/>
    <property type="match status" value="1"/>
</dbReference>
<keyword evidence="2" id="KW-1185">Reference proteome</keyword>
<accession>E1ZCA6</accession>
<proteinExistence type="predicted"/>
<dbReference type="OrthoDB" id="409395at2759"/>
<evidence type="ECO:0008006" key="3">
    <source>
        <dbReference type="Google" id="ProtNLM"/>
    </source>
</evidence>
<dbReference type="Proteomes" id="UP000008141">
    <property type="component" value="Unassembled WGS sequence"/>
</dbReference>
<dbReference type="InParanoid" id="E1ZCA6"/>
<dbReference type="InterPro" id="IPR007788">
    <property type="entry name" value="QCT"/>
</dbReference>
<dbReference type="OMA" id="YTDSFWI"/>
<dbReference type="AlphaFoldDB" id="E1ZCA6"/>
<dbReference type="InterPro" id="IPR011044">
    <property type="entry name" value="Quino_amine_DH_bsu"/>
</dbReference>
<evidence type="ECO:0000313" key="2">
    <source>
        <dbReference type="Proteomes" id="UP000008141"/>
    </source>
</evidence>
<protein>
    <recommendedName>
        <fullName evidence="3">Glutamine cyclotransferase</fullName>
    </recommendedName>
</protein>
<organism evidence="2">
    <name type="scientific">Chlorella variabilis</name>
    <name type="common">Green alga</name>
    <dbReference type="NCBI Taxonomy" id="554065"/>
    <lineage>
        <taxon>Eukaryota</taxon>
        <taxon>Viridiplantae</taxon>
        <taxon>Chlorophyta</taxon>
        <taxon>core chlorophytes</taxon>
        <taxon>Trebouxiophyceae</taxon>
        <taxon>Chlorellales</taxon>
        <taxon>Chlorellaceae</taxon>
        <taxon>Chlorella clade</taxon>
        <taxon>Chlorella</taxon>
    </lineage>
</organism>
<dbReference type="EMBL" id="GL433841">
    <property type="protein sequence ID" value="EFN56778.1"/>
    <property type="molecule type" value="Genomic_DNA"/>
</dbReference>
<sequence length="270" mass="30153">RVFNFKVVKEFPHDPAAFTQGLQDILWESTGMNGRSTVREVELKSGKVLRSKKLPKEDFGEGVTRHGDRLYQITWMSPRTWSYAVSDFDDVQQLETPLADGWGITSDGTHLVVGDSSERLTWVDPAAGMKRVRQVAVKDAGTPVPWLNELEFVEGLVWANIWHTDCIAQIDPESGEVVGWVLLGSLRRRAEDAAAADASAAGKRAQPLDREAVLNGIAYDAEQQRLFLTGKLWPRIYQVELQEVEGAQGVANLQRARQHCIMRGNMQAGR</sequence>
<dbReference type="GO" id="GO:0016603">
    <property type="term" value="F:glutaminyl-peptide cyclotransferase activity"/>
    <property type="evidence" value="ECO:0007669"/>
    <property type="project" value="InterPro"/>
</dbReference>
<dbReference type="RefSeq" id="XP_005848880.1">
    <property type="nucleotide sequence ID" value="XM_005848818.1"/>
</dbReference>
<dbReference type="Pfam" id="PF05096">
    <property type="entry name" value="Glu_cyclase_2"/>
    <property type="match status" value="1"/>
</dbReference>
<gene>
    <name evidence="1" type="ORF">CHLNCDRAFT_21918</name>
</gene>
<feature type="non-terminal residue" evidence="1">
    <location>
        <position position="1"/>
    </location>
</feature>
<dbReference type="STRING" id="554065.E1ZCA6"/>
<dbReference type="GeneID" id="17356184"/>
<dbReference type="KEGG" id="cvr:CHLNCDRAFT_21918"/>
<dbReference type="PANTHER" id="PTHR31270">
    <property type="entry name" value="GLUTAMINYL-PEPTIDE CYCLOTRANSFERASE"/>
    <property type="match status" value="1"/>
</dbReference>
<name>E1ZCA6_CHLVA</name>
<dbReference type="eggNOG" id="ENOG502QUQC">
    <property type="taxonomic scope" value="Eukaryota"/>
</dbReference>
<reference evidence="1 2" key="1">
    <citation type="journal article" date="2010" name="Plant Cell">
        <title>The Chlorella variabilis NC64A genome reveals adaptation to photosymbiosis, coevolution with viruses, and cryptic sex.</title>
        <authorList>
            <person name="Blanc G."/>
            <person name="Duncan G."/>
            <person name="Agarkova I."/>
            <person name="Borodovsky M."/>
            <person name="Gurnon J."/>
            <person name="Kuo A."/>
            <person name="Lindquist E."/>
            <person name="Lucas S."/>
            <person name="Pangilinan J."/>
            <person name="Polle J."/>
            <person name="Salamov A."/>
            <person name="Terry A."/>
            <person name="Yamada T."/>
            <person name="Dunigan D.D."/>
            <person name="Grigoriev I.V."/>
            <person name="Claverie J.M."/>
            <person name="Van Etten J.L."/>
        </authorList>
    </citation>
    <scope>NUCLEOTIDE SEQUENCE [LARGE SCALE GENOMIC DNA]</scope>
    <source>
        <strain evidence="1 2">NC64A</strain>
    </source>
</reference>
<dbReference type="FunCoup" id="E1ZCA6">
    <property type="interactions" value="126"/>
</dbReference>